<evidence type="ECO:0000256" key="5">
    <source>
        <dbReference type="PROSITE-ProRule" id="PRU00042"/>
    </source>
</evidence>
<evidence type="ECO:0000256" key="2">
    <source>
        <dbReference type="ARBA" id="ARBA00022737"/>
    </source>
</evidence>
<gene>
    <name evidence="7" type="ORF">NQ315_001081</name>
</gene>
<sequence>MRQDQILRLPLLQEDFLAQANGQSTRIYRCDKCNKVYKYYNGLYTHKRFECGKQKSFHCVPCNKAFWHKQALQKHQRCSNCDDVDSYIKFMEEGKYQCLKCYKLYKHKFTLTRHLVYECMREPPFACHLCSYTCTRKHRLEEHLRSRIHSSPMVLTDLTVRKIRK</sequence>
<organism evidence="7 8">
    <name type="scientific">Exocentrus adspersus</name>
    <dbReference type="NCBI Taxonomy" id="1586481"/>
    <lineage>
        <taxon>Eukaryota</taxon>
        <taxon>Metazoa</taxon>
        <taxon>Ecdysozoa</taxon>
        <taxon>Arthropoda</taxon>
        <taxon>Hexapoda</taxon>
        <taxon>Insecta</taxon>
        <taxon>Pterygota</taxon>
        <taxon>Neoptera</taxon>
        <taxon>Endopterygota</taxon>
        <taxon>Coleoptera</taxon>
        <taxon>Polyphaga</taxon>
        <taxon>Cucujiformia</taxon>
        <taxon>Chrysomeloidea</taxon>
        <taxon>Cerambycidae</taxon>
        <taxon>Lamiinae</taxon>
        <taxon>Acanthocinini</taxon>
        <taxon>Exocentrus</taxon>
    </lineage>
</organism>
<feature type="domain" description="C2H2-type" evidence="6">
    <location>
        <begin position="125"/>
        <end position="154"/>
    </location>
</feature>
<dbReference type="GO" id="GO:0008270">
    <property type="term" value="F:zinc ion binding"/>
    <property type="evidence" value="ECO:0007669"/>
    <property type="project" value="UniProtKB-KW"/>
</dbReference>
<evidence type="ECO:0000256" key="1">
    <source>
        <dbReference type="ARBA" id="ARBA00022723"/>
    </source>
</evidence>
<dbReference type="EMBL" id="JANEYG010000002">
    <property type="protein sequence ID" value="KAJ8924924.1"/>
    <property type="molecule type" value="Genomic_DNA"/>
</dbReference>
<feature type="domain" description="C2H2-type" evidence="6">
    <location>
        <begin position="57"/>
        <end position="85"/>
    </location>
</feature>
<evidence type="ECO:0000313" key="8">
    <source>
        <dbReference type="Proteomes" id="UP001159042"/>
    </source>
</evidence>
<dbReference type="PROSITE" id="PS00028">
    <property type="entry name" value="ZINC_FINGER_C2H2_1"/>
    <property type="match status" value="1"/>
</dbReference>
<keyword evidence="8" id="KW-1185">Reference proteome</keyword>
<evidence type="ECO:0000256" key="4">
    <source>
        <dbReference type="ARBA" id="ARBA00022833"/>
    </source>
</evidence>
<keyword evidence="3 5" id="KW-0863">Zinc-finger</keyword>
<dbReference type="PANTHER" id="PTHR24379:SF121">
    <property type="entry name" value="C2H2-TYPE DOMAIN-CONTAINING PROTEIN"/>
    <property type="match status" value="1"/>
</dbReference>
<dbReference type="Proteomes" id="UP001159042">
    <property type="component" value="Unassembled WGS sequence"/>
</dbReference>
<dbReference type="Gene3D" id="3.30.160.60">
    <property type="entry name" value="Classic Zinc Finger"/>
    <property type="match status" value="2"/>
</dbReference>
<dbReference type="SUPFAM" id="SSF57667">
    <property type="entry name" value="beta-beta-alpha zinc fingers"/>
    <property type="match status" value="1"/>
</dbReference>
<keyword evidence="2" id="KW-0677">Repeat</keyword>
<dbReference type="InterPro" id="IPR036236">
    <property type="entry name" value="Znf_C2H2_sf"/>
</dbReference>
<proteinExistence type="predicted"/>
<keyword evidence="1" id="KW-0479">Metal-binding</keyword>
<comment type="caution">
    <text evidence="7">The sequence shown here is derived from an EMBL/GenBank/DDBJ whole genome shotgun (WGS) entry which is preliminary data.</text>
</comment>
<dbReference type="PANTHER" id="PTHR24379">
    <property type="entry name" value="KRAB AND ZINC FINGER DOMAIN-CONTAINING"/>
    <property type="match status" value="1"/>
</dbReference>
<evidence type="ECO:0000259" key="6">
    <source>
        <dbReference type="PROSITE" id="PS50157"/>
    </source>
</evidence>
<dbReference type="PROSITE" id="PS50157">
    <property type="entry name" value="ZINC_FINGER_C2H2_2"/>
    <property type="match status" value="3"/>
</dbReference>
<evidence type="ECO:0000313" key="7">
    <source>
        <dbReference type="EMBL" id="KAJ8924924.1"/>
    </source>
</evidence>
<dbReference type="InterPro" id="IPR013087">
    <property type="entry name" value="Znf_C2H2_type"/>
</dbReference>
<protein>
    <recommendedName>
        <fullName evidence="6">C2H2-type domain-containing protein</fullName>
    </recommendedName>
</protein>
<accession>A0AAV8WE66</accession>
<name>A0AAV8WE66_9CUCU</name>
<dbReference type="AlphaFoldDB" id="A0AAV8WE66"/>
<feature type="domain" description="C2H2-type" evidence="6">
    <location>
        <begin position="28"/>
        <end position="55"/>
    </location>
</feature>
<keyword evidence="4" id="KW-0862">Zinc</keyword>
<reference evidence="7 8" key="1">
    <citation type="journal article" date="2023" name="Insect Mol. Biol.">
        <title>Genome sequencing provides insights into the evolution of gene families encoding plant cell wall-degrading enzymes in longhorned beetles.</title>
        <authorList>
            <person name="Shin N.R."/>
            <person name="Okamura Y."/>
            <person name="Kirsch R."/>
            <person name="Pauchet Y."/>
        </authorList>
    </citation>
    <scope>NUCLEOTIDE SEQUENCE [LARGE SCALE GENOMIC DNA]</scope>
    <source>
        <strain evidence="7">EAD_L_NR</strain>
    </source>
</reference>
<evidence type="ECO:0000256" key="3">
    <source>
        <dbReference type="ARBA" id="ARBA00022771"/>
    </source>
</evidence>
<dbReference type="SMART" id="SM00355">
    <property type="entry name" value="ZnF_C2H2"/>
    <property type="match status" value="4"/>
</dbReference>